<reference evidence="4 5" key="1">
    <citation type="submission" date="2019-02" db="EMBL/GenBank/DDBJ databases">
        <title>Deep-cultivation of Planctomycetes and their phenomic and genomic characterization uncovers novel biology.</title>
        <authorList>
            <person name="Wiegand S."/>
            <person name="Jogler M."/>
            <person name="Boedeker C."/>
            <person name="Pinto D."/>
            <person name="Vollmers J."/>
            <person name="Rivas-Marin E."/>
            <person name="Kohn T."/>
            <person name="Peeters S.H."/>
            <person name="Heuer A."/>
            <person name="Rast P."/>
            <person name="Oberbeckmann S."/>
            <person name="Bunk B."/>
            <person name="Jeske O."/>
            <person name="Meyerdierks A."/>
            <person name="Storesund J.E."/>
            <person name="Kallscheuer N."/>
            <person name="Luecker S."/>
            <person name="Lage O.M."/>
            <person name="Pohl T."/>
            <person name="Merkel B.J."/>
            <person name="Hornburger P."/>
            <person name="Mueller R.-W."/>
            <person name="Bruemmer F."/>
            <person name="Labrenz M."/>
            <person name="Spormann A.M."/>
            <person name="Op den Camp H."/>
            <person name="Overmann J."/>
            <person name="Amann R."/>
            <person name="Jetten M.S.M."/>
            <person name="Mascher T."/>
            <person name="Medema M.H."/>
            <person name="Devos D.P."/>
            <person name="Kaster A.-K."/>
            <person name="Ovreas L."/>
            <person name="Rohde M."/>
            <person name="Galperin M.Y."/>
            <person name="Jogler C."/>
        </authorList>
    </citation>
    <scope>NUCLEOTIDE SEQUENCE [LARGE SCALE GENOMIC DNA]</scope>
    <source>
        <strain evidence="4 5">HG15A2</strain>
    </source>
</reference>
<keyword evidence="5" id="KW-1185">Reference proteome</keyword>
<evidence type="ECO:0000313" key="4">
    <source>
        <dbReference type="EMBL" id="QDT01332.1"/>
    </source>
</evidence>
<dbReference type="Proteomes" id="UP000319852">
    <property type="component" value="Chromosome"/>
</dbReference>
<dbReference type="RefSeq" id="WP_145064225.1">
    <property type="nucleotide sequence ID" value="NZ_CP036263.1"/>
</dbReference>
<gene>
    <name evidence="4" type="ORF">HG15A2_46740</name>
</gene>
<name>A0A517N2H4_9BACT</name>
<evidence type="ECO:0000256" key="1">
    <source>
        <dbReference type="SAM" id="MobiDB-lite"/>
    </source>
</evidence>
<feature type="domain" description="Putative zinc-finger" evidence="3">
    <location>
        <begin position="3"/>
        <end position="37"/>
    </location>
</feature>
<protein>
    <submittedName>
        <fullName evidence="4">Uncharacterized protein</fullName>
    </submittedName>
</protein>
<evidence type="ECO:0000259" key="2">
    <source>
        <dbReference type="Pfam" id="PF10099"/>
    </source>
</evidence>
<dbReference type="Pfam" id="PF13490">
    <property type="entry name" value="zf-HC2"/>
    <property type="match status" value="1"/>
</dbReference>
<dbReference type="InterPro" id="IPR018764">
    <property type="entry name" value="RskA_C"/>
</dbReference>
<feature type="region of interest" description="Disordered" evidence="1">
    <location>
        <begin position="289"/>
        <end position="308"/>
    </location>
</feature>
<accession>A0A517N2H4</accession>
<dbReference type="AlphaFoldDB" id="A0A517N2H4"/>
<dbReference type="InterPro" id="IPR041916">
    <property type="entry name" value="Anti_sigma_zinc_sf"/>
</dbReference>
<dbReference type="OrthoDB" id="97821at2"/>
<dbReference type="KEGG" id="amob:HG15A2_46740"/>
<dbReference type="EMBL" id="CP036263">
    <property type="protein sequence ID" value="QDT01332.1"/>
    <property type="molecule type" value="Genomic_DNA"/>
</dbReference>
<evidence type="ECO:0000259" key="3">
    <source>
        <dbReference type="Pfam" id="PF13490"/>
    </source>
</evidence>
<evidence type="ECO:0000313" key="5">
    <source>
        <dbReference type="Proteomes" id="UP000319852"/>
    </source>
</evidence>
<proteinExistence type="predicted"/>
<sequence length="308" mass="32642">MNCQECQPLLIDSLLGDLSPEQASEIAHHVETCEACALEWQLVQRDFSQLAETSEPVDPPTDLKARLLSSLPVKSSPAKPLPANEGLTIVADVPPTAPVVAFGMSEALDEPVDYNTLASDAHRADGAGWTKFALLAATLAGVLLGGWGAQAIRSTLAEAAAERAVAQSRAQAATTLATTMQASRRLTDQATLRNAAFTSAESPSLVATLSWDVLSQQLHFHAVGLPAKPDDQTYRLWLIDDVGQWVEAGDILASSEDDPSVYRLLAPAPEHEHPFVAAALALDSAESPDLDKHGRVISQTQFGPAAGE</sequence>
<dbReference type="Gene3D" id="1.10.10.1320">
    <property type="entry name" value="Anti-sigma factor, zinc-finger domain"/>
    <property type="match status" value="1"/>
</dbReference>
<feature type="domain" description="Anti-sigma K factor RskA C-terminal" evidence="2">
    <location>
        <begin position="133"/>
        <end position="256"/>
    </location>
</feature>
<organism evidence="4 5">
    <name type="scientific">Adhaeretor mobilis</name>
    <dbReference type="NCBI Taxonomy" id="1930276"/>
    <lineage>
        <taxon>Bacteria</taxon>
        <taxon>Pseudomonadati</taxon>
        <taxon>Planctomycetota</taxon>
        <taxon>Planctomycetia</taxon>
        <taxon>Pirellulales</taxon>
        <taxon>Lacipirellulaceae</taxon>
        <taxon>Adhaeretor</taxon>
    </lineage>
</organism>
<dbReference type="InterPro" id="IPR027383">
    <property type="entry name" value="Znf_put"/>
</dbReference>
<dbReference type="GO" id="GO:0005886">
    <property type="term" value="C:plasma membrane"/>
    <property type="evidence" value="ECO:0007669"/>
    <property type="project" value="InterPro"/>
</dbReference>
<dbReference type="Pfam" id="PF10099">
    <property type="entry name" value="RskA_C"/>
    <property type="match status" value="1"/>
</dbReference>